<dbReference type="EMBL" id="HBIB01007486">
    <property type="protein sequence ID" value="CAE0242463.1"/>
    <property type="molecule type" value="Transcribed_RNA"/>
</dbReference>
<proteinExistence type="predicted"/>
<accession>A0A7S3D0D0</accession>
<gene>
    <name evidence="1" type="ORF">PBIL07802_LOCUS4628</name>
</gene>
<protein>
    <submittedName>
        <fullName evidence="1">Uncharacterized protein</fullName>
    </submittedName>
</protein>
<reference evidence="1" key="1">
    <citation type="submission" date="2021-01" db="EMBL/GenBank/DDBJ databases">
        <authorList>
            <person name="Corre E."/>
            <person name="Pelletier E."/>
            <person name="Niang G."/>
            <person name="Scheremetjew M."/>
            <person name="Finn R."/>
            <person name="Kale V."/>
            <person name="Holt S."/>
            <person name="Cochrane G."/>
            <person name="Meng A."/>
            <person name="Brown T."/>
            <person name="Cohen L."/>
        </authorList>
    </citation>
    <scope>NUCLEOTIDE SEQUENCE</scope>
    <source>
        <strain evidence="1">NIES-2562</strain>
    </source>
</reference>
<dbReference type="AlphaFoldDB" id="A0A7S3D0D0"/>
<name>A0A7S3D0D0_9EUKA</name>
<sequence>MAINVQEHVERLLSDDVQVKLFEEQVLAPREPDKVRCLILDDSFDDSIQRQEFQRKLATYIGDVNAAKLDVRTWKSKASASEFGCFLIFVDLVKSLHKEEQLAEAVTRSKQDGDHNVLLHYMEMGAAAEPEAAREELLELSVFPMHIAPLIRSNTDTLTLNLWESDVATRVSHLLLDYFNVETKKIDLDFVFISAVRSPWHGSEHILLWRSLSIACGITFLLCSSSPRALRIHCELESTTRVILMKHGGIMGPIQGLVLVGRIAMSTYFQHLQKMEDTVLHWIQSTKNAFQQGMEMDDARREIMVDRDMNVEIEGFQHGGVSTYHFLESSSLGTDDQFIHACFQSLIYDDAQMLAFVEGYIRMVGGEALAQIMPIAGDRIEDVQGGPGPGVRLQMRMILGDLLLNVYNKWYGSHFQHPRKAEQVWESMRESVNKDSVLWKCILGPNREAARKSGNVYVHF</sequence>
<organism evidence="1">
    <name type="scientific">Palpitomonas bilix</name>
    <dbReference type="NCBI Taxonomy" id="652834"/>
    <lineage>
        <taxon>Eukaryota</taxon>
        <taxon>Eukaryota incertae sedis</taxon>
    </lineage>
</organism>
<evidence type="ECO:0000313" key="1">
    <source>
        <dbReference type="EMBL" id="CAE0242463.1"/>
    </source>
</evidence>